<keyword evidence="1" id="KW-1133">Transmembrane helix</keyword>
<gene>
    <name evidence="2" type="ORF">R5A26_44005</name>
</gene>
<keyword evidence="1" id="KW-0472">Membrane</keyword>
<comment type="caution">
    <text evidence="2">The sequence shown here is derived from an EMBL/GenBank/DDBJ whole genome shotgun (WGS) entry which is preliminary data.</text>
</comment>
<dbReference type="Proteomes" id="UP001187346">
    <property type="component" value="Unassembled WGS sequence"/>
</dbReference>
<feature type="transmembrane region" description="Helical" evidence="1">
    <location>
        <begin position="12"/>
        <end position="34"/>
    </location>
</feature>
<dbReference type="RefSeq" id="WP_317775573.1">
    <property type="nucleotide sequence ID" value="NZ_JAWMAJ010000263.1"/>
</dbReference>
<dbReference type="EMBL" id="JAWMAJ010000263">
    <property type="protein sequence ID" value="MDV7222911.1"/>
    <property type="molecule type" value="Genomic_DNA"/>
</dbReference>
<keyword evidence="1" id="KW-0812">Transmembrane</keyword>
<accession>A0ABU4FQM2</accession>
<keyword evidence="3" id="KW-1185">Reference proteome</keyword>
<evidence type="ECO:0000313" key="3">
    <source>
        <dbReference type="Proteomes" id="UP001187346"/>
    </source>
</evidence>
<reference evidence="2 3" key="1">
    <citation type="submission" date="2023-10" db="EMBL/GenBank/DDBJ databases">
        <title>Characterization of rhizosphere-enriched actinobacteria from wheat plants lab-grown on chernevaya soil.</title>
        <authorList>
            <person name="Tikhonova E.N."/>
            <person name="Konopkin A."/>
            <person name="Kravchenko I.K."/>
        </authorList>
    </citation>
    <scope>NUCLEOTIDE SEQUENCE [LARGE SCALE GENOMIC DNA]</scope>
    <source>
        <strain evidence="2 3">RR29</strain>
    </source>
</reference>
<proteinExistence type="predicted"/>
<evidence type="ECO:0000256" key="1">
    <source>
        <dbReference type="SAM" id="Phobius"/>
    </source>
</evidence>
<feature type="transmembrane region" description="Helical" evidence="1">
    <location>
        <begin position="40"/>
        <end position="57"/>
    </location>
</feature>
<organism evidence="2 3">
    <name type="scientific">Streptomyces prunicolor</name>
    <dbReference type="NCBI Taxonomy" id="67348"/>
    <lineage>
        <taxon>Bacteria</taxon>
        <taxon>Bacillati</taxon>
        <taxon>Actinomycetota</taxon>
        <taxon>Actinomycetes</taxon>
        <taxon>Kitasatosporales</taxon>
        <taxon>Streptomycetaceae</taxon>
        <taxon>Streptomyces</taxon>
    </lineage>
</organism>
<evidence type="ECO:0000313" key="2">
    <source>
        <dbReference type="EMBL" id="MDV7222911.1"/>
    </source>
</evidence>
<evidence type="ECO:0008006" key="4">
    <source>
        <dbReference type="Google" id="ProtNLM"/>
    </source>
</evidence>
<protein>
    <recommendedName>
        <fullName evidence="4">Integral membrane protein</fullName>
    </recommendedName>
</protein>
<sequence length="81" mass="8593">MVDSPTVMRRLDILSDLMGPPVGVLLLMVGVQTYRDGGSIGWPIAGSALLLVNLYVAGRRFARHRKRTSASTSSTSASSSS</sequence>
<name>A0ABU4FQM2_9ACTN</name>